<dbReference type="Pfam" id="PF11085">
    <property type="entry name" value="YqhR"/>
    <property type="match status" value="1"/>
</dbReference>
<keyword evidence="1" id="KW-0472">Membrane</keyword>
<protein>
    <recommendedName>
        <fullName evidence="4">Membrane protein YqhR</fullName>
    </recommendedName>
</protein>
<accession>A0A417YUW7</accession>
<dbReference type="AlphaFoldDB" id="A0A417YUW7"/>
<evidence type="ECO:0000313" key="2">
    <source>
        <dbReference type="EMBL" id="RHW41093.1"/>
    </source>
</evidence>
<sequence>MEEDLFKNGKEQKKTEQSFGKQVLLTGLWGGLFWSFIGQIGYYFHFTKIPPRVILEPWALGHWKHEWSGTLVSIILIGIISIGVAFIYAAVLKKAGGLLSGVAYGVLLFLLVFLLLNPMFPGISPYKDLDRNTMVTSVCLFILYGVFVGYSISWEYQNEHSAREVSE</sequence>
<proteinExistence type="predicted"/>
<name>A0A417YUW7_9BACI</name>
<feature type="transmembrane region" description="Helical" evidence="1">
    <location>
        <begin position="98"/>
        <end position="120"/>
    </location>
</feature>
<feature type="transmembrane region" description="Helical" evidence="1">
    <location>
        <begin position="23"/>
        <end position="44"/>
    </location>
</feature>
<reference evidence="2 3" key="1">
    <citation type="journal article" date="2017" name="Int. J. Syst. Evol. Microbiol.">
        <title>Bacillus notoginsengisoli sp. nov., a novel bacterium isolated from the rhizosphere of Panax notoginseng.</title>
        <authorList>
            <person name="Zhang M.Y."/>
            <person name="Cheng J."/>
            <person name="Cai Y."/>
            <person name="Zhang T.Y."/>
            <person name="Wu Y.Y."/>
            <person name="Manikprabhu D."/>
            <person name="Li W.J."/>
            <person name="Zhang Y.X."/>
        </authorList>
    </citation>
    <scope>NUCLEOTIDE SEQUENCE [LARGE SCALE GENOMIC DNA]</scope>
    <source>
        <strain evidence="2 3">JCM 30743</strain>
    </source>
</reference>
<gene>
    <name evidence="2" type="ORF">D1B31_09115</name>
</gene>
<dbReference type="Proteomes" id="UP000284416">
    <property type="component" value="Unassembled WGS sequence"/>
</dbReference>
<feature type="transmembrane region" description="Helical" evidence="1">
    <location>
        <begin position="132"/>
        <end position="153"/>
    </location>
</feature>
<keyword evidence="3" id="KW-1185">Reference proteome</keyword>
<keyword evidence="1" id="KW-0812">Transmembrane</keyword>
<keyword evidence="1" id="KW-1133">Transmembrane helix</keyword>
<organism evidence="2 3">
    <name type="scientific">Neobacillus notoginsengisoli</name>
    <dbReference type="NCBI Taxonomy" id="1578198"/>
    <lineage>
        <taxon>Bacteria</taxon>
        <taxon>Bacillati</taxon>
        <taxon>Bacillota</taxon>
        <taxon>Bacilli</taxon>
        <taxon>Bacillales</taxon>
        <taxon>Bacillaceae</taxon>
        <taxon>Neobacillus</taxon>
    </lineage>
</organism>
<dbReference type="OrthoDB" id="2691442at2"/>
<evidence type="ECO:0000256" key="1">
    <source>
        <dbReference type="SAM" id="Phobius"/>
    </source>
</evidence>
<dbReference type="InterPro" id="IPR024563">
    <property type="entry name" value="YqhR"/>
</dbReference>
<dbReference type="EMBL" id="QWEG01000005">
    <property type="protein sequence ID" value="RHW41093.1"/>
    <property type="molecule type" value="Genomic_DNA"/>
</dbReference>
<evidence type="ECO:0008006" key="4">
    <source>
        <dbReference type="Google" id="ProtNLM"/>
    </source>
</evidence>
<comment type="caution">
    <text evidence="2">The sequence shown here is derived from an EMBL/GenBank/DDBJ whole genome shotgun (WGS) entry which is preliminary data.</text>
</comment>
<feature type="transmembrane region" description="Helical" evidence="1">
    <location>
        <begin position="67"/>
        <end position="91"/>
    </location>
</feature>
<evidence type="ECO:0000313" key="3">
    <source>
        <dbReference type="Proteomes" id="UP000284416"/>
    </source>
</evidence>
<dbReference type="RefSeq" id="WP_118920466.1">
    <property type="nucleotide sequence ID" value="NZ_QWEG01000005.1"/>
</dbReference>